<name>A0A7J6KPY2_PERCH</name>
<dbReference type="AlphaFoldDB" id="A0A7J6KPY2"/>
<gene>
    <name evidence="1" type="ORF">FOL47_002425</name>
</gene>
<evidence type="ECO:0000313" key="2">
    <source>
        <dbReference type="Proteomes" id="UP000591131"/>
    </source>
</evidence>
<organism evidence="1 2">
    <name type="scientific">Perkinsus chesapeaki</name>
    <name type="common">Clam parasite</name>
    <name type="synonym">Perkinsus andrewsi</name>
    <dbReference type="NCBI Taxonomy" id="330153"/>
    <lineage>
        <taxon>Eukaryota</taxon>
        <taxon>Sar</taxon>
        <taxon>Alveolata</taxon>
        <taxon>Perkinsozoa</taxon>
        <taxon>Perkinsea</taxon>
        <taxon>Perkinsida</taxon>
        <taxon>Perkinsidae</taxon>
        <taxon>Perkinsus</taxon>
    </lineage>
</organism>
<dbReference type="Proteomes" id="UP000591131">
    <property type="component" value="Unassembled WGS sequence"/>
</dbReference>
<keyword evidence="2" id="KW-1185">Reference proteome</keyword>
<dbReference type="EMBL" id="JAAPAO010001665">
    <property type="protein sequence ID" value="KAF4649100.1"/>
    <property type="molecule type" value="Genomic_DNA"/>
</dbReference>
<comment type="caution">
    <text evidence="1">The sequence shown here is derived from an EMBL/GenBank/DDBJ whole genome shotgun (WGS) entry which is preliminary data.</text>
</comment>
<evidence type="ECO:0000313" key="1">
    <source>
        <dbReference type="EMBL" id="KAF4649100.1"/>
    </source>
</evidence>
<protein>
    <submittedName>
        <fullName evidence="1">Uncharacterized protein</fullName>
    </submittedName>
</protein>
<sequence>MANSAKSRGLTGLDANLLPSSTTMESILRSMSGATIALLEAPIHQFVDLHARPTLSSISTKTDLKKPSDLQSDYLRLGNFSAGLMRWTCTAALPTDGSADALALSSLLDHIAASLRYADPLGPRRGGTFRLW</sequence>
<reference evidence="1 2" key="1">
    <citation type="submission" date="2020-04" db="EMBL/GenBank/DDBJ databases">
        <title>Perkinsus chesapeaki whole genome sequence.</title>
        <authorList>
            <person name="Bogema D.R."/>
        </authorList>
    </citation>
    <scope>NUCLEOTIDE SEQUENCE [LARGE SCALE GENOMIC DNA]</scope>
    <source>
        <strain evidence="1">ATCC PRA-425</strain>
    </source>
</reference>
<accession>A0A7J6KPY2</accession>
<proteinExistence type="predicted"/>